<evidence type="ECO:0000256" key="5">
    <source>
        <dbReference type="ARBA" id="ARBA00022729"/>
    </source>
</evidence>
<evidence type="ECO:0000256" key="8">
    <source>
        <dbReference type="ARBA" id="ARBA00023170"/>
    </source>
</evidence>
<dbReference type="SUPFAM" id="SSF56935">
    <property type="entry name" value="Porins"/>
    <property type="match status" value="1"/>
</dbReference>
<sequence length="679" mass="77110">MDISVVTASKFEQPIKDAPSTISLISRDKIIKYGWLSGNEILSRLPGFSISQDYDRKTVSSRGVYEGWNNNHLLMLIDGVPMNDNMYGTAFTWEITPLVFMRSVEVIRGPGSALYGSNATNGVISYNTLSAKDLKKKAEIRYRVGNQGTHVFDLLTGHETEHVSFVSAFNFYQTNGHNYKSLDASDDEEHTINESRSNYYLFNKIEGKGNLEGFSLQHHEQAWEYTTGHGWLFHVPDQPENMNENRRLISLRYKTPDPSKKFNHEYLMRYQRHGVDWNVRLFPNDFTSGGVNYQYGLTELLNTHTSDIFSRVQWSYGADNKSSILGGVEHSYFFYGGDDLHFSNANLNGDFGPTTGNQFIEVGEYFAFLNRHPMHNLGIYGQYTSPKFGDKFQATLGVRYDFASFMFNDIYYDGPGTPEDEQLSFDKLSPRLSLVYSVNKKLTLKAMAGQAFRTPSPSELFGSNTYLLGSNIRELRPEVITTIEFGSDLQLTQNLNWRFNAFSTKFEDQIAYSVSNFNLSTNLYSLTTIGIENEIHFKVGKLDGFLNHSFVERIDEVIIDPTISESKDKLTWVPQQLGNLGANYSFSQFTLSMQVHCQGSVERRDSDRDASADSKRGASVGSWASLDMRAAYQPFDFLEIGLVGTNLTNTKGKLLKNNLYAFDYQIAGRFILLDIRLML</sequence>
<dbReference type="AlphaFoldDB" id="A0A935C907"/>
<evidence type="ECO:0000256" key="9">
    <source>
        <dbReference type="ARBA" id="ARBA00023237"/>
    </source>
</evidence>
<dbReference type="InterPro" id="IPR037066">
    <property type="entry name" value="Plug_dom_sf"/>
</dbReference>
<dbReference type="InterPro" id="IPR012910">
    <property type="entry name" value="Plug_dom"/>
</dbReference>
<dbReference type="PANTHER" id="PTHR30069">
    <property type="entry name" value="TONB-DEPENDENT OUTER MEMBRANE RECEPTOR"/>
    <property type="match status" value="1"/>
</dbReference>
<keyword evidence="15" id="KW-1185">Reference proteome</keyword>
<proteinExistence type="inferred from homology"/>
<evidence type="ECO:0000256" key="6">
    <source>
        <dbReference type="ARBA" id="ARBA00023077"/>
    </source>
</evidence>
<keyword evidence="9 10" id="KW-0998">Cell outer membrane</keyword>
<evidence type="ECO:0000256" key="11">
    <source>
        <dbReference type="RuleBase" id="RU003357"/>
    </source>
</evidence>
<evidence type="ECO:0000313" key="14">
    <source>
        <dbReference type="EMBL" id="MBK6265734.1"/>
    </source>
</evidence>
<accession>A0A935C907</accession>
<dbReference type="PROSITE" id="PS52016">
    <property type="entry name" value="TONB_DEPENDENT_REC_3"/>
    <property type="match status" value="1"/>
</dbReference>
<dbReference type="Gene3D" id="2.40.170.20">
    <property type="entry name" value="TonB-dependent receptor, beta-barrel domain"/>
    <property type="match status" value="1"/>
</dbReference>
<dbReference type="Pfam" id="PF07715">
    <property type="entry name" value="Plug"/>
    <property type="match status" value="1"/>
</dbReference>
<evidence type="ECO:0000256" key="3">
    <source>
        <dbReference type="ARBA" id="ARBA00022452"/>
    </source>
</evidence>
<dbReference type="GO" id="GO:0044718">
    <property type="term" value="P:siderophore transmembrane transport"/>
    <property type="evidence" value="ECO:0007669"/>
    <property type="project" value="TreeGrafter"/>
</dbReference>
<name>A0A935C907_9BACT</name>
<dbReference type="InterPro" id="IPR036942">
    <property type="entry name" value="Beta-barrel_TonB_sf"/>
</dbReference>
<dbReference type="Gene3D" id="2.170.130.10">
    <property type="entry name" value="TonB-dependent receptor, plug domain"/>
    <property type="match status" value="1"/>
</dbReference>
<keyword evidence="7 10" id="KW-0472">Membrane</keyword>
<keyword evidence="8 14" id="KW-0675">Receptor</keyword>
<evidence type="ECO:0000256" key="2">
    <source>
        <dbReference type="ARBA" id="ARBA00022448"/>
    </source>
</evidence>
<keyword evidence="4 10" id="KW-0812">Transmembrane</keyword>
<evidence type="ECO:0000259" key="13">
    <source>
        <dbReference type="Pfam" id="PF07715"/>
    </source>
</evidence>
<dbReference type="InterPro" id="IPR000531">
    <property type="entry name" value="Beta-barrel_TonB"/>
</dbReference>
<feature type="domain" description="TonB-dependent receptor-like beta-barrel" evidence="12">
    <location>
        <begin position="243"/>
        <end position="647"/>
    </location>
</feature>
<dbReference type="GO" id="GO:0009279">
    <property type="term" value="C:cell outer membrane"/>
    <property type="evidence" value="ECO:0007669"/>
    <property type="project" value="UniProtKB-SubCell"/>
</dbReference>
<keyword evidence="2 10" id="KW-0813">Transport</keyword>
<comment type="subcellular location">
    <subcellularLocation>
        <location evidence="1 10">Cell outer membrane</location>
        <topology evidence="1 10">Multi-pass membrane protein</topology>
    </subcellularLocation>
</comment>
<comment type="similarity">
    <text evidence="10 11">Belongs to the TonB-dependent receptor family.</text>
</comment>
<dbReference type="Proteomes" id="UP000611723">
    <property type="component" value="Unassembled WGS sequence"/>
</dbReference>
<evidence type="ECO:0000256" key="1">
    <source>
        <dbReference type="ARBA" id="ARBA00004571"/>
    </source>
</evidence>
<keyword evidence="5" id="KW-0732">Signal</keyword>
<evidence type="ECO:0000256" key="10">
    <source>
        <dbReference type="PROSITE-ProRule" id="PRU01360"/>
    </source>
</evidence>
<keyword evidence="6 11" id="KW-0798">TonB box</keyword>
<evidence type="ECO:0000313" key="15">
    <source>
        <dbReference type="Proteomes" id="UP000611723"/>
    </source>
</evidence>
<dbReference type="InterPro" id="IPR039426">
    <property type="entry name" value="TonB-dep_rcpt-like"/>
</dbReference>
<keyword evidence="3 10" id="KW-1134">Transmembrane beta strand</keyword>
<dbReference type="EMBL" id="JAEQBW010000005">
    <property type="protein sequence ID" value="MBK6265734.1"/>
    <property type="molecule type" value="Genomic_DNA"/>
</dbReference>
<evidence type="ECO:0000256" key="7">
    <source>
        <dbReference type="ARBA" id="ARBA00023136"/>
    </source>
</evidence>
<dbReference type="PANTHER" id="PTHR30069:SF29">
    <property type="entry name" value="HEMOGLOBIN AND HEMOGLOBIN-HAPTOGLOBIN-BINDING PROTEIN 1-RELATED"/>
    <property type="match status" value="1"/>
</dbReference>
<organism evidence="14 15">
    <name type="scientific">Marivirga aurantiaca</name>
    <dbReference type="NCBI Taxonomy" id="2802615"/>
    <lineage>
        <taxon>Bacteria</taxon>
        <taxon>Pseudomonadati</taxon>
        <taxon>Bacteroidota</taxon>
        <taxon>Cytophagia</taxon>
        <taxon>Cytophagales</taxon>
        <taxon>Marivirgaceae</taxon>
        <taxon>Marivirga</taxon>
    </lineage>
</organism>
<evidence type="ECO:0000259" key="12">
    <source>
        <dbReference type="Pfam" id="PF00593"/>
    </source>
</evidence>
<dbReference type="Pfam" id="PF00593">
    <property type="entry name" value="TonB_dep_Rec_b-barrel"/>
    <property type="match status" value="1"/>
</dbReference>
<protein>
    <submittedName>
        <fullName evidence="14">TonB-dependent receptor</fullName>
    </submittedName>
</protein>
<comment type="caution">
    <text evidence="14">The sequence shown here is derived from an EMBL/GenBank/DDBJ whole genome shotgun (WGS) entry which is preliminary data.</text>
</comment>
<gene>
    <name evidence="14" type="ORF">JKA74_11860</name>
</gene>
<dbReference type="GO" id="GO:0015344">
    <property type="term" value="F:siderophore uptake transmembrane transporter activity"/>
    <property type="evidence" value="ECO:0007669"/>
    <property type="project" value="TreeGrafter"/>
</dbReference>
<reference evidence="14" key="1">
    <citation type="submission" date="2021-01" db="EMBL/GenBank/DDBJ databases">
        <title>Marivirga aurantiaca sp. nov., isolated from intertidal surface sediments.</title>
        <authorList>
            <person name="Zhang M."/>
        </authorList>
    </citation>
    <scope>NUCLEOTIDE SEQUENCE</scope>
    <source>
        <strain evidence="14">S37H4</strain>
    </source>
</reference>
<evidence type="ECO:0000256" key="4">
    <source>
        <dbReference type="ARBA" id="ARBA00022692"/>
    </source>
</evidence>
<feature type="domain" description="TonB-dependent receptor plug" evidence="13">
    <location>
        <begin position="15"/>
        <end position="123"/>
    </location>
</feature>